<keyword evidence="4 6" id="KW-0472">Membrane</keyword>
<evidence type="ECO:0000313" key="8">
    <source>
        <dbReference type="Proteomes" id="UP001583280"/>
    </source>
</evidence>
<keyword evidence="3 6" id="KW-1133">Transmembrane helix</keyword>
<keyword evidence="2 6" id="KW-0812">Transmembrane</keyword>
<dbReference type="InterPro" id="IPR051694">
    <property type="entry name" value="Immunoregulatory_rcpt-like"/>
</dbReference>
<evidence type="ECO:0000256" key="2">
    <source>
        <dbReference type="ARBA" id="ARBA00022692"/>
    </source>
</evidence>
<organism evidence="7 8">
    <name type="scientific">Ceratocystis pirilliformis</name>
    <dbReference type="NCBI Taxonomy" id="259994"/>
    <lineage>
        <taxon>Eukaryota</taxon>
        <taxon>Fungi</taxon>
        <taxon>Dikarya</taxon>
        <taxon>Ascomycota</taxon>
        <taxon>Pezizomycotina</taxon>
        <taxon>Sordariomycetes</taxon>
        <taxon>Hypocreomycetidae</taxon>
        <taxon>Microascales</taxon>
        <taxon>Ceratocystidaceae</taxon>
        <taxon>Ceratocystis</taxon>
    </lineage>
</organism>
<feature type="transmembrane region" description="Helical" evidence="6">
    <location>
        <begin position="163"/>
        <end position="188"/>
    </location>
</feature>
<name>A0ABR3YW22_9PEZI</name>
<feature type="region of interest" description="Disordered" evidence="5">
    <location>
        <begin position="138"/>
        <end position="161"/>
    </location>
</feature>
<comment type="caution">
    <text evidence="7">The sequence shown here is derived from an EMBL/GenBank/DDBJ whole genome shotgun (WGS) entry which is preliminary data.</text>
</comment>
<feature type="compositionally biased region" description="Low complexity" evidence="5">
    <location>
        <begin position="138"/>
        <end position="158"/>
    </location>
</feature>
<proteinExistence type="predicted"/>
<feature type="region of interest" description="Disordered" evidence="5">
    <location>
        <begin position="301"/>
        <end position="360"/>
    </location>
</feature>
<keyword evidence="8" id="KW-1185">Reference proteome</keyword>
<accession>A0ABR3YW22</accession>
<sequence length="360" mass="37392">MSNSTASTTSNNPYQDLGLSCPIGGSFYICSGEPTEFIGCCTSDPCLPAQRGVCPTSNLRNSSFNADAYHDIPPQKCSSENGEWYTCTGTVPPFIGCCGVNPCQRGSCPVSNVIPAELSIDPSDREVFLEAMSSATSASGTTDSAVTSTASASSDSGGSSSGIGTGAIVGIVVGAIAVTGMIIGFFIWKLKRRRSQGLNPETSTSAAYPSPATNVSPGQNIVYPSSMTPPANMPPDYQMPMMYTGGNSPSIMGNYNHPQYTDAHGLPMPIPHDTYAAPQGIYSQNTGKYGHQSVSTLATDLSNGQRNSEISQVSGQQSPGFVSNMAPVSELDGAAATPVLQEMPEATGTPTETKNTQSQK</sequence>
<evidence type="ECO:0000256" key="4">
    <source>
        <dbReference type="ARBA" id="ARBA00023136"/>
    </source>
</evidence>
<dbReference type="PANTHER" id="PTHR15549">
    <property type="entry name" value="PAIRED IMMUNOGLOBULIN-LIKE TYPE 2 RECEPTOR"/>
    <property type="match status" value="1"/>
</dbReference>
<dbReference type="EMBL" id="JAWDJO010000140">
    <property type="protein sequence ID" value="KAL1892035.1"/>
    <property type="molecule type" value="Genomic_DNA"/>
</dbReference>
<evidence type="ECO:0000256" key="3">
    <source>
        <dbReference type="ARBA" id="ARBA00022989"/>
    </source>
</evidence>
<protein>
    <submittedName>
        <fullName evidence="7">Uncharacterized protein</fullName>
    </submittedName>
</protein>
<feature type="compositionally biased region" description="Polar residues" evidence="5">
    <location>
        <begin position="301"/>
        <end position="321"/>
    </location>
</feature>
<reference evidence="7 8" key="1">
    <citation type="journal article" date="2024" name="IMA Fungus">
        <title>IMA Genome - F19 : A genome assembly and annotation guide to empower mycologists, including annotated draft genome sequences of Ceratocystis pirilliformis, Diaporthe australafricana, Fusarium ophioides, Paecilomyces lecythidis, and Sporothrix stenoceras.</title>
        <authorList>
            <person name="Aylward J."/>
            <person name="Wilson A.M."/>
            <person name="Visagie C.M."/>
            <person name="Spraker J."/>
            <person name="Barnes I."/>
            <person name="Buitendag C."/>
            <person name="Ceriani C."/>
            <person name="Del Mar Angel L."/>
            <person name="du Plessis D."/>
            <person name="Fuchs T."/>
            <person name="Gasser K."/>
            <person name="Kramer D."/>
            <person name="Li W."/>
            <person name="Munsamy K."/>
            <person name="Piso A."/>
            <person name="Price J.L."/>
            <person name="Sonnekus B."/>
            <person name="Thomas C."/>
            <person name="van der Nest A."/>
            <person name="van Dijk A."/>
            <person name="van Heerden A."/>
            <person name="van Vuuren N."/>
            <person name="Yilmaz N."/>
            <person name="Duong T.A."/>
            <person name="van der Merwe N.A."/>
            <person name="Wingfield M.J."/>
            <person name="Wingfield B.D."/>
        </authorList>
    </citation>
    <scope>NUCLEOTIDE SEQUENCE [LARGE SCALE GENOMIC DNA]</scope>
    <source>
        <strain evidence="7 8">CMW 12675</strain>
    </source>
</reference>
<evidence type="ECO:0000313" key="7">
    <source>
        <dbReference type="EMBL" id="KAL1892035.1"/>
    </source>
</evidence>
<evidence type="ECO:0000256" key="6">
    <source>
        <dbReference type="SAM" id="Phobius"/>
    </source>
</evidence>
<gene>
    <name evidence="7" type="ORF">Cpir12675_004724</name>
</gene>
<evidence type="ECO:0000256" key="5">
    <source>
        <dbReference type="SAM" id="MobiDB-lite"/>
    </source>
</evidence>
<dbReference type="PANTHER" id="PTHR15549:SF30">
    <property type="entry name" value="MID2 DOMAIN-CONTAINING PROTEIN"/>
    <property type="match status" value="1"/>
</dbReference>
<evidence type="ECO:0000256" key="1">
    <source>
        <dbReference type="ARBA" id="ARBA00004167"/>
    </source>
</evidence>
<dbReference type="Proteomes" id="UP001583280">
    <property type="component" value="Unassembled WGS sequence"/>
</dbReference>
<feature type="compositionally biased region" description="Polar residues" evidence="5">
    <location>
        <begin position="348"/>
        <end position="360"/>
    </location>
</feature>
<comment type="subcellular location">
    <subcellularLocation>
        <location evidence="1">Membrane</location>
        <topology evidence="1">Single-pass membrane protein</topology>
    </subcellularLocation>
</comment>